<name>A0A368UX88_MARNT</name>
<dbReference type="PANTHER" id="PTHR39586:SF1">
    <property type="entry name" value="CYTOPLASMIC PROTEIN"/>
    <property type="match status" value="1"/>
</dbReference>
<dbReference type="EMBL" id="QPJI01000015">
    <property type="protein sequence ID" value="RCW64319.1"/>
    <property type="molecule type" value="Genomic_DNA"/>
</dbReference>
<reference evidence="2 10" key="1">
    <citation type="journal article" date="2018" name="Nat. Biotechnol.">
        <title>A standardized bacterial taxonomy based on genome phylogeny substantially revises the tree of life.</title>
        <authorList>
            <person name="Parks D.H."/>
            <person name="Chuvochina M."/>
            <person name="Waite D.W."/>
            <person name="Rinke C."/>
            <person name="Skarshewski A."/>
            <person name="Chaumeil P.A."/>
            <person name="Hugenholtz P."/>
        </authorList>
    </citation>
    <scope>NUCLEOTIDE SEQUENCE [LARGE SCALE GENOMIC DNA]</scope>
    <source>
        <strain evidence="2">UBA9049</strain>
    </source>
</reference>
<evidence type="ECO:0000313" key="5">
    <source>
        <dbReference type="EMBL" id="RCW31501.1"/>
    </source>
</evidence>
<evidence type="ECO:0000313" key="7">
    <source>
        <dbReference type="Proteomes" id="UP000252795"/>
    </source>
</evidence>
<dbReference type="EMBL" id="QPJB01000011">
    <property type="protein sequence ID" value="RCW31501.1"/>
    <property type="molecule type" value="Genomic_DNA"/>
</dbReference>
<dbReference type="Proteomes" id="UP000261325">
    <property type="component" value="Unassembled WGS sequence"/>
</dbReference>
<evidence type="ECO:0000313" key="4">
    <source>
        <dbReference type="EMBL" id="RBP69788.1"/>
    </source>
</evidence>
<dbReference type="Gene3D" id="1.20.1440.40">
    <property type="entry name" value="YqcC-like"/>
    <property type="match status" value="1"/>
</dbReference>
<evidence type="ECO:0000313" key="9">
    <source>
        <dbReference type="Proteomes" id="UP000253647"/>
    </source>
</evidence>
<evidence type="ECO:0000313" key="11">
    <source>
        <dbReference type="Proteomes" id="UP000469950"/>
    </source>
</evidence>
<sequence length="113" mass="12817">MSEKARHLDQVTDGLLQIEIELRQLGVWQTESLPPEAFQSTQPFCLDTMDFTQWLQFVFLEKMKALVEAGHALPEVSGIAPMAEEHFRGREQSGRELISALEEMDRLLSSGGR</sequence>
<dbReference type="PANTHER" id="PTHR39586">
    <property type="entry name" value="CYTOPLASMIC PROTEIN-RELATED"/>
    <property type="match status" value="1"/>
</dbReference>
<keyword evidence="8" id="KW-1185">Reference proteome</keyword>
<dbReference type="GO" id="GO:0044010">
    <property type="term" value="P:single-species biofilm formation"/>
    <property type="evidence" value="ECO:0007669"/>
    <property type="project" value="TreeGrafter"/>
</dbReference>
<dbReference type="SUPFAM" id="SSF158452">
    <property type="entry name" value="YqcC-like"/>
    <property type="match status" value="1"/>
</dbReference>
<protein>
    <submittedName>
        <fullName evidence="5">Uncharacterized protein YqcC (DUF446 family)</fullName>
    </submittedName>
    <submittedName>
        <fullName evidence="2">YqcC family protein</fullName>
    </submittedName>
</protein>
<feature type="domain" description="YqcC-like" evidence="1">
    <location>
        <begin position="11"/>
        <end position="107"/>
    </location>
</feature>
<dbReference type="EMBL" id="DLYI01000230">
    <property type="protein sequence ID" value="HAC29557.1"/>
    <property type="molecule type" value="Genomic_DNA"/>
</dbReference>
<reference evidence="3 11" key="3">
    <citation type="submission" date="2019-10" db="EMBL/GenBank/DDBJ databases">
        <title>Draft genome sequence of Marinobacter hydrocarbonoclasticus NCT7M from the microbiome of the marine copepod.</title>
        <authorList>
            <person name="Nuttall R."/>
            <person name="Sharma G."/>
            <person name="Moisander P."/>
        </authorList>
    </citation>
    <scope>NUCLEOTIDE SEQUENCE [LARGE SCALE GENOMIC DNA]</scope>
    <source>
        <strain evidence="3 11">NCT7M</strain>
    </source>
</reference>
<dbReference type="Pfam" id="PF04287">
    <property type="entry name" value="DUF446"/>
    <property type="match status" value="1"/>
</dbReference>
<comment type="caution">
    <text evidence="5">The sequence shown here is derived from an EMBL/GenBank/DDBJ whole genome shotgun (WGS) entry which is preliminary data.</text>
</comment>
<dbReference type="InterPro" id="IPR036814">
    <property type="entry name" value="YqcC-like_sf"/>
</dbReference>
<evidence type="ECO:0000313" key="6">
    <source>
        <dbReference type="EMBL" id="RCW64319.1"/>
    </source>
</evidence>
<dbReference type="InterPro" id="IPR023376">
    <property type="entry name" value="YqcC-like_dom"/>
</dbReference>
<dbReference type="Proteomes" id="UP000253647">
    <property type="component" value="Unassembled WGS sequence"/>
</dbReference>
<dbReference type="Proteomes" id="UP000469950">
    <property type="component" value="Unassembled WGS sequence"/>
</dbReference>
<dbReference type="EMBL" id="QNSA01000011">
    <property type="protein sequence ID" value="RBP69788.1"/>
    <property type="molecule type" value="Genomic_DNA"/>
</dbReference>
<proteinExistence type="predicted"/>
<dbReference type="Proteomes" id="UP000252795">
    <property type="component" value="Unassembled WGS sequence"/>
</dbReference>
<dbReference type="RefSeq" id="WP_022991712.1">
    <property type="nucleotide sequence ID" value="NZ_CAJXYA010000007.1"/>
</dbReference>
<dbReference type="InterPro" id="IPR007384">
    <property type="entry name" value="UCP006257"/>
</dbReference>
<evidence type="ECO:0000313" key="10">
    <source>
        <dbReference type="Proteomes" id="UP000261325"/>
    </source>
</evidence>
<accession>A0A368UX88</accession>
<dbReference type="PIRSF" id="PIRSF006257">
    <property type="entry name" value="UCP006257"/>
    <property type="match status" value="1"/>
</dbReference>
<dbReference type="Proteomes" id="UP000253065">
    <property type="component" value="Unassembled WGS sequence"/>
</dbReference>
<reference evidence="7 9" key="2">
    <citation type="submission" date="2018-07" db="EMBL/GenBank/DDBJ databases">
        <title>Freshwater and sediment microbial communities from various areas in North America, analyzing microbe dynamics in response to fracking.</title>
        <authorList>
            <person name="Lamendella R."/>
        </authorList>
    </citation>
    <scope>NUCLEOTIDE SEQUENCE [LARGE SCALE GENOMIC DNA]</scope>
    <source>
        <strain evidence="6 9">105B</strain>
        <strain evidence="5 7">114E</strain>
        <strain evidence="4 8">114E_o</strain>
    </source>
</reference>
<dbReference type="EMBL" id="WBMP01000016">
    <property type="protein sequence ID" value="KAE8544508.1"/>
    <property type="molecule type" value="Genomic_DNA"/>
</dbReference>
<organism evidence="5 7">
    <name type="scientific">Marinobacter nauticus</name>
    <name type="common">Marinobacter hydrocarbonoclasticus</name>
    <name type="synonym">Marinobacter aquaeolei</name>
    <dbReference type="NCBI Taxonomy" id="2743"/>
    <lineage>
        <taxon>Bacteria</taxon>
        <taxon>Pseudomonadati</taxon>
        <taxon>Pseudomonadota</taxon>
        <taxon>Gammaproteobacteria</taxon>
        <taxon>Pseudomonadales</taxon>
        <taxon>Marinobacteraceae</taxon>
        <taxon>Marinobacter</taxon>
    </lineage>
</organism>
<evidence type="ECO:0000259" key="1">
    <source>
        <dbReference type="Pfam" id="PF04287"/>
    </source>
</evidence>
<evidence type="ECO:0000313" key="3">
    <source>
        <dbReference type="EMBL" id="KAE8544508.1"/>
    </source>
</evidence>
<dbReference type="AlphaFoldDB" id="A0A368UX88"/>
<evidence type="ECO:0000313" key="2">
    <source>
        <dbReference type="EMBL" id="HAC29557.1"/>
    </source>
</evidence>
<evidence type="ECO:0000313" key="8">
    <source>
        <dbReference type="Proteomes" id="UP000253065"/>
    </source>
</evidence>
<gene>
    <name evidence="2" type="ORF">DCF82_17385</name>
    <name evidence="5" type="ORF">DET51_11147</name>
    <name evidence="6" type="ORF">DET61_11538</name>
    <name evidence="4" type="ORF">DET64_11147</name>
    <name evidence="3" type="ORF">F6453_3156</name>
</gene>